<dbReference type="AlphaFoldDB" id="A0A3P3D3L7"/>
<name>A0A3P3D3L7_9RHOB</name>
<organism evidence="1 2">
    <name type="scientific">Falsigemmobacter faecalis</name>
    <dbReference type="NCBI Taxonomy" id="2488730"/>
    <lineage>
        <taxon>Bacteria</taxon>
        <taxon>Pseudomonadati</taxon>
        <taxon>Pseudomonadota</taxon>
        <taxon>Alphaproteobacteria</taxon>
        <taxon>Rhodobacterales</taxon>
        <taxon>Paracoccaceae</taxon>
        <taxon>Falsigemmobacter</taxon>
    </lineage>
</organism>
<keyword evidence="2" id="KW-1185">Reference proteome</keyword>
<proteinExistence type="predicted"/>
<evidence type="ECO:0000313" key="1">
    <source>
        <dbReference type="EMBL" id="RRH68364.1"/>
    </source>
</evidence>
<dbReference type="EMBL" id="RRAZ01000056">
    <property type="protein sequence ID" value="RRH68364.1"/>
    <property type="molecule type" value="Genomic_DNA"/>
</dbReference>
<dbReference type="OrthoDB" id="5365969at2"/>
<protein>
    <submittedName>
        <fullName evidence="1">Uncharacterized protein</fullName>
    </submittedName>
</protein>
<comment type="caution">
    <text evidence="1">The sequence shown here is derived from an EMBL/GenBank/DDBJ whole genome shotgun (WGS) entry which is preliminary data.</text>
</comment>
<reference evidence="1 2" key="1">
    <citation type="submission" date="2018-11" db="EMBL/GenBank/DDBJ databases">
        <title>Gemmobacter sp. nov., YIM 102744-1 draft genome.</title>
        <authorList>
            <person name="Li G."/>
            <person name="Jiang Y."/>
        </authorList>
    </citation>
    <scope>NUCLEOTIDE SEQUENCE [LARGE SCALE GENOMIC DNA]</scope>
    <source>
        <strain evidence="1 2">YIM 102744-1</strain>
    </source>
</reference>
<sequence>MIRKLWQGLIEDSLKVSIAPLCAWFSLLRSSTKSALRVNPELAVPIRKMIDDVGYRPLT</sequence>
<dbReference type="RefSeq" id="WP_124966791.1">
    <property type="nucleotide sequence ID" value="NZ_RRAZ01000056.1"/>
</dbReference>
<gene>
    <name evidence="1" type="ORF">EG244_19290</name>
</gene>
<dbReference type="Proteomes" id="UP000282125">
    <property type="component" value="Unassembled WGS sequence"/>
</dbReference>
<evidence type="ECO:0000313" key="2">
    <source>
        <dbReference type="Proteomes" id="UP000282125"/>
    </source>
</evidence>
<accession>A0A3P3D3L7</accession>